<protein>
    <recommendedName>
        <fullName evidence="3">Secreted protein</fullName>
    </recommendedName>
</protein>
<sequence>MCARPAGTIADEPCAGSRPRPAVRERIALPLVCLMPLSHLGYALRPNLPVSLLLLLLSGAGAARTPGPDQWFARAVPRKLRGRATTLLTAGLMTVRKAGTAPAGVAAECAGVTATVAGAGARGTACRVRLAVAARRTEERDGADRNMTDR</sequence>
<keyword evidence="2" id="KW-1185">Reference proteome</keyword>
<reference evidence="1 2" key="1">
    <citation type="journal article" date="2019" name="Int. J. Syst. Evol. Microbiol.">
        <title>The Global Catalogue of Microorganisms (GCM) 10K type strain sequencing project: providing services to taxonomists for standard genome sequencing and annotation.</title>
        <authorList>
            <consortium name="The Broad Institute Genomics Platform"/>
            <consortium name="The Broad Institute Genome Sequencing Center for Infectious Disease"/>
            <person name="Wu L."/>
            <person name="Ma J."/>
        </authorList>
    </citation>
    <scope>NUCLEOTIDE SEQUENCE [LARGE SCALE GENOMIC DNA]</scope>
    <source>
        <strain evidence="1 2">JCM 10673</strain>
    </source>
</reference>
<accession>A0ABN1NRZ6</accession>
<proteinExistence type="predicted"/>
<name>A0ABN1NRZ6_9ACTN</name>
<organism evidence="1 2">
    <name type="scientific">Streptomyces thermoalcalitolerans</name>
    <dbReference type="NCBI Taxonomy" id="65605"/>
    <lineage>
        <taxon>Bacteria</taxon>
        <taxon>Bacillati</taxon>
        <taxon>Actinomycetota</taxon>
        <taxon>Actinomycetes</taxon>
        <taxon>Kitasatosporales</taxon>
        <taxon>Streptomycetaceae</taxon>
        <taxon>Streptomyces</taxon>
    </lineage>
</organism>
<dbReference type="SUPFAM" id="SSF103473">
    <property type="entry name" value="MFS general substrate transporter"/>
    <property type="match status" value="1"/>
</dbReference>
<dbReference type="Proteomes" id="UP001501005">
    <property type="component" value="Unassembled WGS sequence"/>
</dbReference>
<comment type="caution">
    <text evidence="1">The sequence shown here is derived from an EMBL/GenBank/DDBJ whole genome shotgun (WGS) entry which is preliminary data.</text>
</comment>
<evidence type="ECO:0000313" key="1">
    <source>
        <dbReference type="EMBL" id="GAA0914936.1"/>
    </source>
</evidence>
<gene>
    <name evidence="1" type="ORF">GCM10009549_29940</name>
</gene>
<dbReference type="RefSeq" id="WP_344049997.1">
    <property type="nucleotide sequence ID" value="NZ_BAAAHG010000021.1"/>
</dbReference>
<evidence type="ECO:0000313" key="2">
    <source>
        <dbReference type="Proteomes" id="UP001501005"/>
    </source>
</evidence>
<dbReference type="EMBL" id="BAAAHG010000021">
    <property type="protein sequence ID" value="GAA0914936.1"/>
    <property type="molecule type" value="Genomic_DNA"/>
</dbReference>
<dbReference type="InterPro" id="IPR036259">
    <property type="entry name" value="MFS_trans_sf"/>
</dbReference>
<evidence type="ECO:0008006" key="3">
    <source>
        <dbReference type="Google" id="ProtNLM"/>
    </source>
</evidence>